<dbReference type="Proteomes" id="UP000054549">
    <property type="component" value="Unassembled WGS sequence"/>
</dbReference>
<evidence type="ECO:0000256" key="1">
    <source>
        <dbReference type="SAM" id="MobiDB-lite"/>
    </source>
</evidence>
<dbReference type="HOGENOM" id="CLU_2978692_0_0_1"/>
<evidence type="ECO:0000313" key="2">
    <source>
        <dbReference type="EMBL" id="KIL67726.1"/>
    </source>
</evidence>
<dbReference type="AlphaFoldDB" id="A0A0C2XE43"/>
<accession>A0A0C2XE43</accession>
<organism evidence="2 3">
    <name type="scientific">Amanita muscaria (strain Koide BX008)</name>
    <dbReference type="NCBI Taxonomy" id="946122"/>
    <lineage>
        <taxon>Eukaryota</taxon>
        <taxon>Fungi</taxon>
        <taxon>Dikarya</taxon>
        <taxon>Basidiomycota</taxon>
        <taxon>Agaricomycotina</taxon>
        <taxon>Agaricomycetes</taxon>
        <taxon>Agaricomycetidae</taxon>
        <taxon>Agaricales</taxon>
        <taxon>Pluteineae</taxon>
        <taxon>Amanitaceae</taxon>
        <taxon>Amanita</taxon>
    </lineage>
</organism>
<dbReference type="EMBL" id="KN818230">
    <property type="protein sequence ID" value="KIL67726.1"/>
    <property type="molecule type" value="Genomic_DNA"/>
</dbReference>
<name>A0A0C2XE43_AMAMK</name>
<reference evidence="2 3" key="1">
    <citation type="submission" date="2014-04" db="EMBL/GenBank/DDBJ databases">
        <title>Evolutionary Origins and Diversification of the Mycorrhizal Mutualists.</title>
        <authorList>
            <consortium name="DOE Joint Genome Institute"/>
            <consortium name="Mycorrhizal Genomics Consortium"/>
            <person name="Kohler A."/>
            <person name="Kuo A."/>
            <person name="Nagy L.G."/>
            <person name="Floudas D."/>
            <person name="Copeland A."/>
            <person name="Barry K.W."/>
            <person name="Cichocki N."/>
            <person name="Veneault-Fourrey C."/>
            <person name="LaButti K."/>
            <person name="Lindquist E.A."/>
            <person name="Lipzen A."/>
            <person name="Lundell T."/>
            <person name="Morin E."/>
            <person name="Murat C."/>
            <person name="Riley R."/>
            <person name="Ohm R."/>
            <person name="Sun H."/>
            <person name="Tunlid A."/>
            <person name="Henrissat B."/>
            <person name="Grigoriev I.V."/>
            <person name="Hibbett D.S."/>
            <person name="Martin F."/>
        </authorList>
    </citation>
    <scope>NUCLEOTIDE SEQUENCE [LARGE SCALE GENOMIC DNA]</scope>
    <source>
        <strain evidence="2 3">Koide BX008</strain>
    </source>
</reference>
<evidence type="ECO:0000313" key="3">
    <source>
        <dbReference type="Proteomes" id="UP000054549"/>
    </source>
</evidence>
<sequence>MGTDKEGVEAIRVPRTKNSTTIPTLMRFHRATQESKCRHTEGIHAAGSGEPVSAERYA</sequence>
<keyword evidence="3" id="KW-1185">Reference proteome</keyword>
<dbReference type="InParanoid" id="A0A0C2XE43"/>
<feature type="region of interest" description="Disordered" evidence="1">
    <location>
        <begin position="34"/>
        <end position="58"/>
    </location>
</feature>
<proteinExistence type="predicted"/>
<gene>
    <name evidence="2" type="ORF">M378DRAFT_158916</name>
</gene>
<protein>
    <submittedName>
        <fullName evidence="2">Uncharacterized protein</fullName>
    </submittedName>
</protein>